<proteinExistence type="inferred from homology"/>
<accession>A0A432WEV3</accession>
<dbReference type="GO" id="GO:0032259">
    <property type="term" value="P:methylation"/>
    <property type="evidence" value="ECO:0007669"/>
    <property type="project" value="UniProtKB-KW"/>
</dbReference>
<dbReference type="EMBL" id="PIPM01000008">
    <property type="protein sequence ID" value="RUO31414.1"/>
    <property type="molecule type" value="Genomic_DNA"/>
</dbReference>
<dbReference type="Gene3D" id="3.30.2310.10">
    <property type="entry name" value="YaeB-like"/>
    <property type="match status" value="1"/>
</dbReference>
<keyword evidence="4" id="KW-0489">Methyltransferase</keyword>
<dbReference type="PROSITE" id="PS01318">
    <property type="entry name" value="TSAA_1"/>
    <property type="match status" value="1"/>
</dbReference>
<dbReference type="SUPFAM" id="SSF118196">
    <property type="entry name" value="YaeB-like"/>
    <property type="match status" value="1"/>
</dbReference>
<keyword evidence="5" id="KW-1185">Reference proteome</keyword>
<name>A0A432WEV3_9GAMM</name>
<dbReference type="CDD" id="cd09281">
    <property type="entry name" value="UPF0066"/>
    <property type="match status" value="1"/>
</dbReference>
<comment type="similarity">
    <text evidence="2">Belongs to the tRNA methyltransferase O family.</text>
</comment>
<dbReference type="PANTHER" id="PTHR12818">
    <property type="entry name" value="TRNA (ADENINE(37)-N6)-METHYLTRANSFERASE"/>
    <property type="match status" value="1"/>
</dbReference>
<dbReference type="Gene3D" id="2.40.30.70">
    <property type="entry name" value="YaeB-like"/>
    <property type="match status" value="1"/>
</dbReference>
<dbReference type="OrthoDB" id="9804309at2"/>
<feature type="domain" description="TsaA-like" evidence="3">
    <location>
        <begin position="7"/>
        <end position="147"/>
    </location>
</feature>
<dbReference type="AlphaFoldDB" id="A0A432WEV3"/>
<evidence type="ECO:0000313" key="4">
    <source>
        <dbReference type="EMBL" id="RUO31414.1"/>
    </source>
</evidence>
<dbReference type="InterPro" id="IPR023370">
    <property type="entry name" value="TrmO-like_N"/>
</dbReference>
<dbReference type="Proteomes" id="UP000288405">
    <property type="component" value="Unassembled WGS sequence"/>
</dbReference>
<dbReference type="NCBIfam" id="TIGR00104">
    <property type="entry name" value="tRNA_TsaA"/>
    <property type="match status" value="1"/>
</dbReference>
<dbReference type="GO" id="GO:0089715">
    <property type="term" value="F:tRNA (L-threonylcarbamoyladenosine(37)-C2) methyltransferase activity"/>
    <property type="evidence" value="ECO:0007669"/>
    <property type="project" value="TreeGrafter"/>
</dbReference>
<dbReference type="InterPro" id="IPR036413">
    <property type="entry name" value="YaeB-like_sf"/>
</dbReference>
<dbReference type="Pfam" id="PF01980">
    <property type="entry name" value="TrmO_N"/>
    <property type="match status" value="1"/>
</dbReference>
<comment type="caution">
    <text evidence="4">The sequence shown here is derived from an EMBL/GenBank/DDBJ whole genome shotgun (WGS) entry which is preliminary data.</text>
</comment>
<gene>
    <name evidence="4" type="primary">tsaA</name>
    <name evidence="4" type="ORF">CWE11_08210</name>
</gene>
<dbReference type="InterPro" id="IPR023368">
    <property type="entry name" value="UPF0066_cons_site"/>
</dbReference>
<dbReference type="InterPro" id="IPR036414">
    <property type="entry name" value="YaeB_N_sf"/>
</dbReference>
<evidence type="ECO:0000256" key="2">
    <source>
        <dbReference type="ARBA" id="ARBA00033753"/>
    </source>
</evidence>
<dbReference type="InterPro" id="IPR040372">
    <property type="entry name" value="YaeB-like"/>
</dbReference>
<dbReference type="PROSITE" id="PS51668">
    <property type="entry name" value="TSAA_2"/>
    <property type="match status" value="1"/>
</dbReference>
<sequence>MTNTWSLQTLAYARSPYRQKFAIPRQPGLVKHAVGTIEFLPEFNHEDFVRGLDDFSHLWIHFIFHETVKKGWSPLVRPPRLGGNVRKGVFATRSTFRPNPIGLSVVELIDIEYRPNLRLKVRGLDLLDHTPVIDVKPYLPYADAYPNARGGYADHRPTTGLRTEFSTEALHQIAQEQIEFPHLKAFIEEVLAQDPRPAYQKDAHLAKDYGMHLYHFNIKWRVEDNLNYVFSIEAE</sequence>
<dbReference type="Pfam" id="PF18389">
    <property type="entry name" value="TrmO_C"/>
    <property type="match status" value="1"/>
</dbReference>
<evidence type="ECO:0000313" key="5">
    <source>
        <dbReference type="Proteomes" id="UP000288405"/>
    </source>
</evidence>
<organism evidence="4 5">
    <name type="scientific">Aliidiomarina sanyensis</name>
    <dbReference type="NCBI Taxonomy" id="1249555"/>
    <lineage>
        <taxon>Bacteria</taxon>
        <taxon>Pseudomonadati</taxon>
        <taxon>Pseudomonadota</taxon>
        <taxon>Gammaproteobacteria</taxon>
        <taxon>Alteromonadales</taxon>
        <taxon>Idiomarinaceae</taxon>
        <taxon>Aliidiomarina</taxon>
    </lineage>
</organism>
<evidence type="ECO:0000259" key="3">
    <source>
        <dbReference type="PROSITE" id="PS51668"/>
    </source>
</evidence>
<dbReference type="PANTHER" id="PTHR12818:SF0">
    <property type="entry name" value="TRNA (ADENINE(37)-N6)-METHYLTRANSFERASE"/>
    <property type="match status" value="1"/>
</dbReference>
<dbReference type="InterPro" id="IPR041369">
    <property type="entry name" value="TrmO_C"/>
</dbReference>
<keyword evidence="4" id="KW-0808">Transferase</keyword>
<evidence type="ECO:0000256" key="1">
    <source>
        <dbReference type="ARBA" id="ARBA00022691"/>
    </source>
</evidence>
<keyword evidence="1" id="KW-0949">S-adenosyl-L-methionine</keyword>
<protein>
    <submittedName>
        <fullName evidence="4">tRNA (N6-threonylcarbamoyladenosine(37)-N6)-methyltransferase TrmO</fullName>
    </submittedName>
</protein>
<reference evidence="4 5" key="1">
    <citation type="journal article" date="2011" name="Front. Microbiol.">
        <title>Genomic signatures of strain selection and enhancement in Bacillus atrophaeus var. globigii, a historical biowarfare simulant.</title>
        <authorList>
            <person name="Gibbons H.S."/>
            <person name="Broomall S.M."/>
            <person name="McNew L.A."/>
            <person name="Daligault H."/>
            <person name="Chapman C."/>
            <person name="Bruce D."/>
            <person name="Karavis M."/>
            <person name="Krepps M."/>
            <person name="McGregor P.A."/>
            <person name="Hong C."/>
            <person name="Park K.H."/>
            <person name="Akmal A."/>
            <person name="Feldman A."/>
            <person name="Lin J.S."/>
            <person name="Chang W.E."/>
            <person name="Higgs B.W."/>
            <person name="Demirev P."/>
            <person name="Lindquist J."/>
            <person name="Liem A."/>
            <person name="Fochler E."/>
            <person name="Read T.D."/>
            <person name="Tapia R."/>
            <person name="Johnson S."/>
            <person name="Bishop-Lilly K.A."/>
            <person name="Detter C."/>
            <person name="Han C."/>
            <person name="Sozhamannan S."/>
            <person name="Rosenzweig C.N."/>
            <person name="Skowronski E.W."/>
        </authorList>
    </citation>
    <scope>NUCLEOTIDE SEQUENCE [LARGE SCALE GENOMIC DNA]</scope>
    <source>
        <strain evidence="4 5">GYP-17</strain>
    </source>
</reference>